<reference evidence="1 2" key="1">
    <citation type="journal article" date="2011" name="Front. Microbiol.">
        <title>Two Strains of Crocosphaera watsonii with Highly Conserved Genomes are Distinguished by Strain-Specific Features.</title>
        <authorList>
            <person name="Bench S.R."/>
            <person name="Ilikchyan I.N."/>
            <person name="Tripp H.J."/>
            <person name="Zehr J.P."/>
        </authorList>
    </citation>
    <scope>NUCLEOTIDE SEQUENCE [LARGE SCALE GENOMIC DNA]</scope>
    <source>
        <strain evidence="1 2">WH 0003</strain>
    </source>
</reference>
<gene>
    <name evidence="1" type="ORF">CWATWH0003_1332b5</name>
</gene>
<evidence type="ECO:0000313" key="1">
    <source>
        <dbReference type="EMBL" id="EHJ13979.1"/>
    </source>
</evidence>
<comment type="caution">
    <text evidence="1">The sequence shown here is derived from an EMBL/GenBank/DDBJ whole genome shotgun (WGS) entry which is preliminary data.</text>
</comment>
<dbReference type="Proteomes" id="UP000003477">
    <property type="component" value="Unassembled WGS sequence"/>
</dbReference>
<protein>
    <submittedName>
        <fullName evidence="1">GUN4-like protein</fullName>
    </submittedName>
</protein>
<dbReference type="AlphaFoldDB" id="G5J1E8"/>
<evidence type="ECO:0000313" key="2">
    <source>
        <dbReference type="Proteomes" id="UP000003477"/>
    </source>
</evidence>
<feature type="non-terminal residue" evidence="1">
    <location>
        <position position="35"/>
    </location>
</feature>
<name>G5J1E8_CROWT</name>
<sequence>MKIDDQYEFAHKNFQEYLAAAEIKRTKQEQILYAN</sequence>
<accession>G5J1E8</accession>
<organism evidence="1 2">
    <name type="scientific">Crocosphaera watsonii WH 0003</name>
    <dbReference type="NCBI Taxonomy" id="423471"/>
    <lineage>
        <taxon>Bacteria</taxon>
        <taxon>Bacillati</taxon>
        <taxon>Cyanobacteriota</taxon>
        <taxon>Cyanophyceae</taxon>
        <taxon>Oscillatoriophycideae</taxon>
        <taxon>Chroococcales</taxon>
        <taxon>Aphanothecaceae</taxon>
        <taxon>Crocosphaera</taxon>
    </lineage>
</organism>
<dbReference type="EMBL" id="AESD01000211">
    <property type="protein sequence ID" value="EHJ13979.1"/>
    <property type="molecule type" value="Genomic_DNA"/>
</dbReference>
<proteinExistence type="predicted"/>